<proteinExistence type="predicted"/>
<reference evidence="2" key="1">
    <citation type="journal article" date="2015" name="Proc. Natl. Acad. Sci. U.S.A.">
        <title>Genome sequencing of adzuki bean (Vigna angularis) provides insight into high starch and low fat accumulation and domestication.</title>
        <authorList>
            <person name="Yang K."/>
            <person name="Tian Z."/>
            <person name="Chen C."/>
            <person name="Luo L."/>
            <person name="Zhao B."/>
            <person name="Wang Z."/>
            <person name="Yu L."/>
            <person name="Li Y."/>
            <person name="Sun Y."/>
            <person name="Li W."/>
            <person name="Chen Y."/>
            <person name="Li Y."/>
            <person name="Zhang Y."/>
            <person name="Ai D."/>
            <person name="Zhao J."/>
            <person name="Shang C."/>
            <person name="Ma Y."/>
            <person name="Wu B."/>
            <person name="Wang M."/>
            <person name="Gao L."/>
            <person name="Sun D."/>
            <person name="Zhang P."/>
            <person name="Guo F."/>
            <person name="Wang W."/>
            <person name="Li Y."/>
            <person name="Wang J."/>
            <person name="Varshney R.K."/>
            <person name="Wang J."/>
            <person name="Ling H.Q."/>
            <person name="Wan P."/>
        </authorList>
    </citation>
    <scope>NUCLEOTIDE SEQUENCE</scope>
    <source>
        <strain evidence="2">cv. Jingnong 6</strain>
    </source>
</reference>
<dbReference type="EMBL" id="CM003379">
    <property type="protein sequence ID" value="KOM52049.1"/>
    <property type="molecule type" value="Genomic_DNA"/>
</dbReference>
<protein>
    <submittedName>
        <fullName evidence="1">Uncharacterized protein</fullName>
    </submittedName>
</protein>
<dbReference type="Gramene" id="KOM52049">
    <property type="protein sequence ID" value="KOM52049"/>
    <property type="gene ID" value="LR48_Vigan09g070800"/>
</dbReference>
<name>A0A0L9VBM1_PHAAN</name>
<evidence type="ECO:0000313" key="1">
    <source>
        <dbReference type="EMBL" id="KOM52049.1"/>
    </source>
</evidence>
<dbReference type="Proteomes" id="UP000053144">
    <property type="component" value="Chromosome 9"/>
</dbReference>
<accession>A0A0L9VBM1</accession>
<dbReference type="AlphaFoldDB" id="A0A0L9VBM1"/>
<sequence length="268" mass="30996">MSAIKVSISPVVFNLMDTIFSSPIVFTIRFYTKFFIEYHLVPRWAPIVLSGPNISYKDLSSIDCPLYLQVIIFYYPIPILQHFKHYYKGEILHKGHLTLKFLKNWSDLLDIKKREDIGGRINIIERLVSEQGRVIEELRDEQKLKEMIGVLMKNFKKSDKSSKGNQGFLNEVTMGIDANKNSLQYIKKAKKPLNEGENSINWEEERENDTINNNGTKNGEEESFFPWVEGVESEGRDNQCQTTRAIDGFEVQNIKGSTRVHPTVNNME</sequence>
<gene>
    <name evidence="1" type="ORF">LR48_Vigan09g070800</name>
</gene>
<evidence type="ECO:0000313" key="2">
    <source>
        <dbReference type="Proteomes" id="UP000053144"/>
    </source>
</evidence>
<organism evidence="1 2">
    <name type="scientific">Phaseolus angularis</name>
    <name type="common">Azuki bean</name>
    <name type="synonym">Vigna angularis</name>
    <dbReference type="NCBI Taxonomy" id="3914"/>
    <lineage>
        <taxon>Eukaryota</taxon>
        <taxon>Viridiplantae</taxon>
        <taxon>Streptophyta</taxon>
        <taxon>Embryophyta</taxon>
        <taxon>Tracheophyta</taxon>
        <taxon>Spermatophyta</taxon>
        <taxon>Magnoliopsida</taxon>
        <taxon>eudicotyledons</taxon>
        <taxon>Gunneridae</taxon>
        <taxon>Pentapetalae</taxon>
        <taxon>rosids</taxon>
        <taxon>fabids</taxon>
        <taxon>Fabales</taxon>
        <taxon>Fabaceae</taxon>
        <taxon>Papilionoideae</taxon>
        <taxon>50 kb inversion clade</taxon>
        <taxon>NPAAA clade</taxon>
        <taxon>indigoferoid/millettioid clade</taxon>
        <taxon>Phaseoleae</taxon>
        <taxon>Vigna</taxon>
    </lineage>
</organism>